<keyword evidence="1" id="KW-0812">Transmembrane</keyword>
<accession>A0ABV1WVF2</accession>
<dbReference type="Proteomes" id="UP001474181">
    <property type="component" value="Unassembled WGS sequence"/>
</dbReference>
<protein>
    <recommendedName>
        <fullName evidence="4">Integral membrane protein</fullName>
    </recommendedName>
</protein>
<dbReference type="EMBL" id="JBEPEK010000088">
    <property type="protein sequence ID" value="MER7180767.1"/>
    <property type="molecule type" value="Genomic_DNA"/>
</dbReference>
<keyword evidence="1" id="KW-0472">Membrane</keyword>
<reference evidence="2 3" key="1">
    <citation type="submission" date="2024-06" db="EMBL/GenBank/DDBJ databases">
        <title>The Natural Products Discovery Center: Release of the First 8490 Sequenced Strains for Exploring Actinobacteria Biosynthetic Diversity.</title>
        <authorList>
            <person name="Kalkreuter E."/>
            <person name="Kautsar S.A."/>
            <person name="Yang D."/>
            <person name="Bader C.D."/>
            <person name="Teijaro C.N."/>
            <person name="Fluegel L."/>
            <person name="Davis C.M."/>
            <person name="Simpson J.R."/>
            <person name="Lauterbach L."/>
            <person name="Steele A.D."/>
            <person name="Gui C."/>
            <person name="Meng S."/>
            <person name="Li G."/>
            <person name="Viehrig K."/>
            <person name="Ye F."/>
            <person name="Su P."/>
            <person name="Kiefer A.F."/>
            <person name="Nichols A."/>
            <person name="Cepeda A.J."/>
            <person name="Yan W."/>
            <person name="Fan B."/>
            <person name="Jiang Y."/>
            <person name="Adhikari A."/>
            <person name="Zheng C.-J."/>
            <person name="Schuster L."/>
            <person name="Cowan T.M."/>
            <person name="Smanski M.J."/>
            <person name="Chevrette M.G."/>
            <person name="De Carvalho L.P.S."/>
            <person name="Shen B."/>
        </authorList>
    </citation>
    <scope>NUCLEOTIDE SEQUENCE [LARGE SCALE GENOMIC DNA]</scope>
    <source>
        <strain evidence="2 3">NPDC000234</strain>
    </source>
</reference>
<evidence type="ECO:0000313" key="2">
    <source>
        <dbReference type="EMBL" id="MER7180767.1"/>
    </source>
</evidence>
<keyword evidence="1" id="KW-1133">Transmembrane helix</keyword>
<evidence type="ECO:0000256" key="1">
    <source>
        <dbReference type="SAM" id="Phobius"/>
    </source>
</evidence>
<evidence type="ECO:0008006" key="4">
    <source>
        <dbReference type="Google" id="ProtNLM"/>
    </source>
</evidence>
<evidence type="ECO:0000313" key="3">
    <source>
        <dbReference type="Proteomes" id="UP001474181"/>
    </source>
</evidence>
<feature type="transmembrane region" description="Helical" evidence="1">
    <location>
        <begin position="44"/>
        <end position="65"/>
    </location>
</feature>
<sequence length="154" mass="15711">MTGLLKQLRVSLLITLGMSAFTASGHLLEGLVRGDFLAALGDLAARAAVMCTLVAVVHSVIYGAMRFGRPETRGARGAWAGVGVLMALDVVPLFAAGLVVLALIPLLAAVGGWGLGRYTGVEADAAPLGALIFGVLSLLVQLMAAVIMSIGGWL</sequence>
<proteinExistence type="predicted"/>
<dbReference type="RefSeq" id="WP_350781068.1">
    <property type="nucleotide sequence ID" value="NZ_JBEPEK010000088.1"/>
</dbReference>
<gene>
    <name evidence="2" type="ORF">ABT404_15015</name>
</gene>
<feature type="transmembrane region" description="Helical" evidence="1">
    <location>
        <begin position="12"/>
        <end position="32"/>
    </location>
</feature>
<keyword evidence="3" id="KW-1185">Reference proteome</keyword>
<name>A0ABV1WVF2_9ACTN</name>
<comment type="caution">
    <text evidence="2">The sequence shown here is derived from an EMBL/GenBank/DDBJ whole genome shotgun (WGS) entry which is preliminary data.</text>
</comment>
<feature type="transmembrane region" description="Helical" evidence="1">
    <location>
        <begin position="77"/>
        <end position="110"/>
    </location>
</feature>
<feature type="transmembrane region" description="Helical" evidence="1">
    <location>
        <begin position="130"/>
        <end position="153"/>
    </location>
</feature>
<organism evidence="2 3">
    <name type="scientific">Streptomyces hyaluromycini</name>
    <dbReference type="NCBI Taxonomy" id="1377993"/>
    <lineage>
        <taxon>Bacteria</taxon>
        <taxon>Bacillati</taxon>
        <taxon>Actinomycetota</taxon>
        <taxon>Actinomycetes</taxon>
        <taxon>Kitasatosporales</taxon>
        <taxon>Streptomycetaceae</taxon>
        <taxon>Streptomyces</taxon>
    </lineage>
</organism>